<dbReference type="Proteomes" id="UP000242003">
    <property type="component" value="Segment"/>
</dbReference>
<sequence length="106" mass="11221">MRITTEQAVARQADYSNAAGALAQVLAQHPQIVAGLDKLGEGFLGDVRVEFYGRVHYLGRGFGGGVSVDLEEIALAGTTVSMSTLVGAARWKKIEDDLQASIESAQ</sequence>
<organism evidence="1 2">
    <name type="scientific">Ralstonia phage RsoP1IDN</name>
    <dbReference type="NCBI Taxonomy" id="2060091"/>
    <lineage>
        <taxon>Viruses</taxon>
        <taxon>Duplodnaviria</taxon>
        <taxon>Heunggongvirae</taxon>
        <taxon>Uroviricota</taxon>
        <taxon>Caudoviricetes</taxon>
        <taxon>Autographivirales</taxon>
        <taxon>Autonotataviridae</taxon>
        <taxon>Okabevirinae</taxon>
        <taxon>Higashivirus</taxon>
        <taxon>Higashivirus RsoP1IDN</taxon>
    </lineage>
</organism>
<proteinExistence type="predicted"/>
<accession>A0A2P0VPF1</accession>
<evidence type="ECO:0000313" key="1">
    <source>
        <dbReference type="EMBL" id="AUG85408.1"/>
    </source>
</evidence>
<protein>
    <submittedName>
        <fullName evidence="1">Uncharacterized protein</fullName>
    </submittedName>
</protein>
<name>A0A2P0VPF1_9CAUD</name>
<reference evidence="1 2" key="1">
    <citation type="submission" date="2017-12" db="EMBL/GenBank/DDBJ databases">
        <title>Complete genome sequence of Ralstonia solanacearum infecting bacteriophage RS-IDN-P1 isolated from eggplant soil in Indonesia.</title>
        <authorList>
            <person name="Addy H.S."/>
            <person name="Farid M.M."/>
            <person name="Ahmad A.A."/>
            <person name="Huang Q."/>
        </authorList>
    </citation>
    <scope>NUCLEOTIDE SEQUENCE [LARGE SCALE GENOMIC DNA]</scope>
</reference>
<evidence type="ECO:0000313" key="2">
    <source>
        <dbReference type="Proteomes" id="UP000242003"/>
    </source>
</evidence>
<dbReference type="EMBL" id="MG652450">
    <property type="protein sequence ID" value="AUG85408.1"/>
    <property type="molecule type" value="Genomic_DNA"/>
</dbReference>
<gene>
    <name evidence="1" type="ORF">RsoP1IDN_5</name>
</gene>
<keyword evidence="2" id="KW-1185">Reference proteome</keyword>